<evidence type="ECO:0000256" key="1">
    <source>
        <dbReference type="SAM" id="Phobius"/>
    </source>
</evidence>
<accession>A0A3Q9HPB0</accession>
<feature type="transmembrane region" description="Helical" evidence="1">
    <location>
        <begin position="12"/>
        <end position="34"/>
    </location>
</feature>
<dbReference type="RefSeq" id="WP_127015872.1">
    <property type="nucleotide sequence ID" value="NZ_CP016379.1"/>
</dbReference>
<dbReference type="AlphaFoldDB" id="A0A3Q9HPB0"/>
<sequence length="143" mass="16630">MVNEFVGTFFDWLWGISPGVVLVFLAVAICVAIWGKRLVFLLFKNTIGRKYALQAVRAAEKMVILLGKEKWMLALEYLNVKLKRKFGISVPKYVLEKWVDWAYKKMLQNGEEIKASVVLGVPKDQFRLFKEGDSFRIKYSKEF</sequence>
<reference evidence="2 3" key="1">
    <citation type="submission" date="2016-07" db="EMBL/GenBank/DDBJ databases">
        <title>Genome and transcriptome analysis of iron-reducing fermentative bacteria Anoxybacter fermentans.</title>
        <authorList>
            <person name="Zeng X."/>
            <person name="Shao Z."/>
        </authorList>
    </citation>
    <scope>NUCLEOTIDE SEQUENCE [LARGE SCALE GENOMIC DNA]</scope>
    <source>
        <strain evidence="2 3">DY22613</strain>
    </source>
</reference>
<organism evidence="2 3">
    <name type="scientific">Anoxybacter fermentans</name>
    <dbReference type="NCBI Taxonomy" id="1323375"/>
    <lineage>
        <taxon>Bacteria</taxon>
        <taxon>Bacillati</taxon>
        <taxon>Bacillota</taxon>
        <taxon>Clostridia</taxon>
        <taxon>Halanaerobiales</taxon>
        <taxon>Anoxybacter</taxon>
    </lineage>
</organism>
<name>A0A3Q9HPB0_9FIRM</name>
<keyword evidence="1" id="KW-0812">Transmembrane</keyword>
<gene>
    <name evidence="2" type="ORF">BBF96_03575</name>
</gene>
<keyword evidence="1" id="KW-1133">Transmembrane helix</keyword>
<dbReference type="EMBL" id="CP016379">
    <property type="protein sequence ID" value="AZR72543.1"/>
    <property type="molecule type" value="Genomic_DNA"/>
</dbReference>
<protein>
    <submittedName>
        <fullName evidence="2">Uncharacterized protein</fullName>
    </submittedName>
</protein>
<keyword evidence="3" id="KW-1185">Reference proteome</keyword>
<dbReference type="KEGG" id="aft:BBF96_03575"/>
<evidence type="ECO:0000313" key="2">
    <source>
        <dbReference type="EMBL" id="AZR72543.1"/>
    </source>
</evidence>
<proteinExistence type="predicted"/>
<dbReference type="Proteomes" id="UP000267250">
    <property type="component" value="Chromosome"/>
</dbReference>
<evidence type="ECO:0000313" key="3">
    <source>
        <dbReference type="Proteomes" id="UP000267250"/>
    </source>
</evidence>
<keyword evidence="1" id="KW-0472">Membrane</keyword>